<evidence type="ECO:0000313" key="4">
    <source>
        <dbReference type="Proteomes" id="UP000256924"/>
    </source>
</evidence>
<keyword evidence="4" id="KW-1185">Reference proteome</keyword>
<keyword evidence="2" id="KW-1277">Toxin-antitoxin system</keyword>
<evidence type="ECO:0000313" key="3">
    <source>
        <dbReference type="EMBL" id="REC51890.1"/>
    </source>
</evidence>
<dbReference type="InterPro" id="IPR038296">
    <property type="entry name" value="ParD_sf"/>
</dbReference>
<protein>
    <submittedName>
        <fullName evidence="3">Type II toxin-antitoxin system ParD family antitoxin</fullName>
    </submittedName>
</protein>
<dbReference type="GO" id="GO:0006355">
    <property type="term" value="P:regulation of DNA-templated transcription"/>
    <property type="evidence" value="ECO:0007669"/>
    <property type="project" value="InterPro"/>
</dbReference>
<dbReference type="PANTHER" id="PTHR36582">
    <property type="entry name" value="ANTITOXIN PARD"/>
    <property type="match status" value="1"/>
</dbReference>
<dbReference type="EMBL" id="QNVU01000006">
    <property type="protein sequence ID" value="REC51890.1"/>
    <property type="molecule type" value="Genomic_DNA"/>
</dbReference>
<dbReference type="Gene3D" id="6.10.10.120">
    <property type="entry name" value="Antitoxin ParD1-like"/>
    <property type="match status" value="1"/>
</dbReference>
<sequence>MNVSFTKKQEEYISKQIESGDFQNASEVVRDALRLHEVYRHRVIQDLKAEIEKGWNDVESSRSVKDIIQAKKNRISNV</sequence>
<reference evidence="3 4" key="1">
    <citation type="journal article" date="2004" name="Emerg. Infect. Dis.">
        <title>Amoebae-resisting bacteria isolated from human nasal swabs by amoebal coculture.</title>
        <authorList>
            <person name="Greub G."/>
            <person name="La Scola B."/>
            <person name="Raoult D."/>
        </authorList>
    </citation>
    <scope>NUCLEOTIDE SEQUENCE [LARGE SCALE GENOMIC DNA]</scope>
    <source>
        <strain evidence="3 4">CCUG 51329</strain>
    </source>
</reference>
<dbReference type="AlphaFoldDB" id="A0A3D9BE61"/>
<evidence type="ECO:0000256" key="2">
    <source>
        <dbReference type="ARBA" id="ARBA00022649"/>
    </source>
</evidence>
<dbReference type="InterPro" id="IPR022789">
    <property type="entry name" value="ParD"/>
</dbReference>
<evidence type="ECO:0000256" key="1">
    <source>
        <dbReference type="ARBA" id="ARBA00008580"/>
    </source>
</evidence>
<dbReference type="Pfam" id="PF03693">
    <property type="entry name" value="ParD_antitoxin"/>
    <property type="match status" value="1"/>
</dbReference>
<dbReference type="PANTHER" id="PTHR36582:SF2">
    <property type="entry name" value="ANTITOXIN PARD"/>
    <property type="match status" value="1"/>
</dbReference>
<dbReference type="NCBIfam" id="TIGR02606">
    <property type="entry name" value="antidote_CC2985"/>
    <property type="match status" value="1"/>
</dbReference>
<name>A0A3D9BE61_9FLAO</name>
<comment type="caution">
    <text evidence="3">The sequence shown here is derived from an EMBL/GenBank/DDBJ whole genome shotgun (WGS) entry which is preliminary data.</text>
</comment>
<dbReference type="RefSeq" id="WP_116097145.1">
    <property type="nucleotide sequence ID" value="NZ_QNVU01000006.1"/>
</dbReference>
<comment type="similarity">
    <text evidence="1">Belongs to the ParD antitoxin family.</text>
</comment>
<organism evidence="3 4">
    <name type="scientific">Candidatus Chryseobacterium massiliense</name>
    <dbReference type="NCBI Taxonomy" id="204089"/>
    <lineage>
        <taxon>Bacteria</taxon>
        <taxon>Pseudomonadati</taxon>
        <taxon>Bacteroidota</taxon>
        <taxon>Flavobacteriia</taxon>
        <taxon>Flavobacteriales</taxon>
        <taxon>Weeksellaceae</taxon>
        <taxon>Chryseobacterium group</taxon>
        <taxon>Chryseobacterium</taxon>
    </lineage>
</organism>
<dbReference type="InterPro" id="IPR010985">
    <property type="entry name" value="Ribbon_hlx_hlx"/>
</dbReference>
<accession>A0A3D9BE61</accession>
<dbReference type="SUPFAM" id="SSF47598">
    <property type="entry name" value="Ribbon-helix-helix"/>
    <property type="match status" value="1"/>
</dbReference>
<proteinExistence type="inferred from homology"/>
<dbReference type="Proteomes" id="UP000256924">
    <property type="component" value="Unassembled WGS sequence"/>
</dbReference>
<gene>
    <name evidence="3" type="ORF">DRF68_04795</name>
</gene>